<evidence type="ECO:0000313" key="3">
    <source>
        <dbReference type="EMBL" id="PIO12409.1"/>
    </source>
</evidence>
<organism evidence="3 4">
    <name type="scientific">Aquarana catesbeiana</name>
    <name type="common">American bullfrog</name>
    <name type="synonym">Rana catesbeiana</name>
    <dbReference type="NCBI Taxonomy" id="8400"/>
    <lineage>
        <taxon>Eukaryota</taxon>
        <taxon>Metazoa</taxon>
        <taxon>Chordata</taxon>
        <taxon>Craniata</taxon>
        <taxon>Vertebrata</taxon>
        <taxon>Euteleostomi</taxon>
        <taxon>Amphibia</taxon>
        <taxon>Batrachia</taxon>
        <taxon>Anura</taxon>
        <taxon>Neobatrachia</taxon>
        <taxon>Ranoidea</taxon>
        <taxon>Ranidae</taxon>
        <taxon>Aquarana</taxon>
    </lineage>
</organism>
<accession>A0A2G9Q9V2</accession>
<reference evidence="4" key="1">
    <citation type="journal article" date="2017" name="Nat. Commun.">
        <title>The North American bullfrog draft genome provides insight into hormonal regulation of long noncoding RNA.</title>
        <authorList>
            <person name="Hammond S.A."/>
            <person name="Warren R.L."/>
            <person name="Vandervalk B.P."/>
            <person name="Kucuk E."/>
            <person name="Khan H."/>
            <person name="Gibb E.A."/>
            <person name="Pandoh P."/>
            <person name="Kirk H."/>
            <person name="Zhao Y."/>
            <person name="Jones M."/>
            <person name="Mungall A.J."/>
            <person name="Coope R."/>
            <person name="Pleasance S."/>
            <person name="Moore R.A."/>
            <person name="Holt R.A."/>
            <person name="Round J.M."/>
            <person name="Ohora S."/>
            <person name="Walle B.V."/>
            <person name="Veldhoen N."/>
            <person name="Helbing C.C."/>
            <person name="Birol I."/>
        </authorList>
    </citation>
    <scope>NUCLEOTIDE SEQUENCE [LARGE SCALE GENOMIC DNA]</scope>
</reference>
<feature type="compositionally biased region" description="Pro residues" evidence="1">
    <location>
        <begin position="270"/>
        <end position="287"/>
    </location>
</feature>
<evidence type="ECO:0000313" key="4">
    <source>
        <dbReference type="Proteomes" id="UP000228934"/>
    </source>
</evidence>
<feature type="region of interest" description="Disordered" evidence="1">
    <location>
        <begin position="157"/>
        <end position="193"/>
    </location>
</feature>
<dbReference type="InterPro" id="IPR006578">
    <property type="entry name" value="MADF-dom"/>
</dbReference>
<sequence>MYIRSVSGGRRIVCADHSNERTIVTRGISDKMVDKFTAPDFLPNFIHKYRELPCLWQVQCRDYSNKQKRKAALDKLLELVKPVYATADITYLKAKIGSLSSTSNRERKKVQDSLRSRAAADDLYVPRLWNPGHRYQNFLPHQLRLLRSNLGLPPWKKEEPSLTQESLSQEEAVANSLTEPQVPSLRPLTKRTRKARNLEESAAAFLKQATATITMTPGVHETFGCVTASKLEHMEEAQHTICKEIILKALNKRTRGELTPQTHLCELDHTPPPPPTTPPTPQPPDPPQQHGRNVEGSVESDGLGLVWSGKKCRLL</sequence>
<dbReference type="AlphaFoldDB" id="A0A2G9Q9V2"/>
<dbReference type="OrthoDB" id="7476629at2759"/>
<evidence type="ECO:0000256" key="1">
    <source>
        <dbReference type="SAM" id="MobiDB-lite"/>
    </source>
</evidence>
<dbReference type="PANTHER" id="PTHR21505">
    <property type="entry name" value="MADF DOMAIN-CONTAINING PROTEIN-RELATED"/>
    <property type="match status" value="1"/>
</dbReference>
<gene>
    <name evidence="3" type="ORF">AB205_0105460</name>
</gene>
<protein>
    <recommendedName>
        <fullName evidence="2">MADF domain-containing protein</fullName>
    </recommendedName>
</protein>
<dbReference type="Pfam" id="PF10545">
    <property type="entry name" value="MADF_DNA_bdg"/>
    <property type="match status" value="1"/>
</dbReference>
<dbReference type="PANTHER" id="PTHR21505:SF8">
    <property type="entry name" value="DPT-YFP REPRESSOR BY OVEREXPRESSION, ISOFORM D-RELATED"/>
    <property type="match status" value="1"/>
</dbReference>
<feature type="compositionally biased region" description="Polar residues" evidence="1">
    <location>
        <begin position="161"/>
        <end position="181"/>
    </location>
</feature>
<dbReference type="EMBL" id="KZ060363">
    <property type="protein sequence ID" value="PIO12409.1"/>
    <property type="molecule type" value="Genomic_DNA"/>
</dbReference>
<keyword evidence="4" id="KW-1185">Reference proteome</keyword>
<feature type="region of interest" description="Disordered" evidence="1">
    <location>
        <begin position="263"/>
        <end position="302"/>
    </location>
</feature>
<dbReference type="Proteomes" id="UP000228934">
    <property type="component" value="Unassembled WGS sequence"/>
</dbReference>
<dbReference type="PROSITE" id="PS51029">
    <property type="entry name" value="MADF"/>
    <property type="match status" value="1"/>
</dbReference>
<name>A0A2G9Q9V2_AQUCT</name>
<feature type="domain" description="MADF" evidence="2">
    <location>
        <begin position="44"/>
        <end position="136"/>
    </location>
</feature>
<proteinExistence type="predicted"/>
<evidence type="ECO:0000259" key="2">
    <source>
        <dbReference type="PROSITE" id="PS51029"/>
    </source>
</evidence>